<evidence type="ECO:0000256" key="5">
    <source>
        <dbReference type="ARBA" id="ARBA00023273"/>
    </source>
</evidence>
<evidence type="ECO:0000256" key="1">
    <source>
        <dbReference type="ARBA" id="ARBA00004138"/>
    </source>
</evidence>
<reference evidence="7 8" key="1">
    <citation type="journal article" date="2016" name="Nat. Commun.">
        <title>Thousands of microbial genomes shed light on interconnected biogeochemical processes in an aquifer system.</title>
        <authorList>
            <person name="Anantharaman K."/>
            <person name="Brown C.T."/>
            <person name="Hug L.A."/>
            <person name="Sharon I."/>
            <person name="Castelle C.J."/>
            <person name="Probst A.J."/>
            <person name="Thomas B.C."/>
            <person name="Singh A."/>
            <person name="Wilkins M.J."/>
            <person name="Karaoz U."/>
            <person name="Brodie E.L."/>
            <person name="Williams K.H."/>
            <person name="Hubbard S.S."/>
            <person name="Banfield J.F."/>
        </authorList>
    </citation>
    <scope>NUCLEOTIDE SEQUENCE [LARGE SCALE GENOMIC DNA]</scope>
</reference>
<sequence length="170" mass="17483">MSKKNDPRLIILAAAAAAVIFGGIILGVAMSSGGGQGDNGGAAKLSADSYQYDFGAISMANGLVKHIFTISNAGTADLKLSNISTSCMCTTAVLEINGQRSPEFGMHSNPAFWSGELKPGQTANLEITFDPLAHGPDATGPITRTVTLSSNDGGRSNVKSNFTFTGNVVK</sequence>
<dbReference type="InterPro" id="IPR013783">
    <property type="entry name" value="Ig-like_fold"/>
</dbReference>
<accession>A0A1G1Y711</accession>
<evidence type="ECO:0000256" key="4">
    <source>
        <dbReference type="ARBA" id="ARBA00023069"/>
    </source>
</evidence>
<keyword evidence="3" id="KW-0963">Cytoplasm</keyword>
<dbReference type="InterPro" id="IPR053879">
    <property type="entry name" value="HYDIN_VesB_CFA65-like_Ig"/>
</dbReference>
<keyword evidence="4" id="KW-0969">Cilium</keyword>
<comment type="caution">
    <text evidence="7">The sequence shown here is derived from an EMBL/GenBank/DDBJ whole genome shotgun (WGS) entry which is preliminary data.</text>
</comment>
<evidence type="ECO:0000313" key="8">
    <source>
        <dbReference type="Proteomes" id="UP000178432"/>
    </source>
</evidence>
<gene>
    <name evidence="7" type="ORF">A2663_01085</name>
</gene>
<dbReference type="Pfam" id="PF22544">
    <property type="entry name" value="HYDIN_VesB_CFA65-like_Ig"/>
    <property type="match status" value="1"/>
</dbReference>
<organism evidence="7 8">
    <name type="scientific">Candidatus Buchananbacteria bacterium RIFCSPHIGHO2_01_FULL_46_12</name>
    <dbReference type="NCBI Taxonomy" id="1797536"/>
    <lineage>
        <taxon>Bacteria</taxon>
        <taxon>Candidatus Buchananiibacteriota</taxon>
    </lineage>
</organism>
<feature type="domain" description="HYDIN/VesB/CFA65-like Ig-like" evidence="6">
    <location>
        <begin position="43"/>
        <end position="159"/>
    </location>
</feature>
<evidence type="ECO:0000256" key="2">
    <source>
        <dbReference type="ARBA" id="ARBA00004496"/>
    </source>
</evidence>
<proteinExistence type="predicted"/>
<dbReference type="PANTHER" id="PTHR37833">
    <property type="entry name" value="LIPOPROTEIN-RELATED"/>
    <property type="match status" value="1"/>
</dbReference>
<dbReference type="Proteomes" id="UP000178432">
    <property type="component" value="Unassembled WGS sequence"/>
</dbReference>
<dbReference type="EMBL" id="MHIF01000042">
    <property type="protein sequence ID" value="OGY47357.1"/>
    <property type="molecule type" value="Genomic_DNA"/>
</dbReference>
<dbReference type="AlphaFoldDB" id="A0A1G1Y711"/>
<evidence type="ECO:0000313" key="7">
    <source>
        <dbReference type="EMBL" id="OGY47357.1"/>
    </source>
</evidence>
<dbReference type="GO" id="GO:0005737">
    <property type="term" value="C:cytoplasm"/>
    <property type="evidence" value="ECO:0007669"/>
    <property type="project" value="UniProtKB-SubCell"/>
</dbReference>
<keyword evidence="5" id="KW-0966">Cell projection</keyword>
<comment type="subcellular location">
    <subcellularLocation>
        <location evidence="1">Cell projection</location>
        <location evidence="1">Cilium</location>
    </subcellularLocation>
    <subcellularLocation>
        <location evidence="2">Cytoplasm</location>
    </subcellularLocation>
</comment>
<name>A0A1G1Y711_9BACT</name>
<evidence type="ECO:0000256" key="3">
    <source>
        <dbReference type="ARBA" id="ARBA00022490"/>
    </source>
</evidence>
<evidence type="ECO:0000259" key="6">
    <source>
        <dbReference type="Pfam" id="PF22544"/>
    </source>
</evidence>
<dbReference type="PANTHER" id="PTHR37833:SF1">
    <property type="entry name" value="SIGNAL PEPTIDE PROTEIN"/>
    <property type="match status" value="1"/>
</dbReference>
<dbReference type="Gene3D" id="2.60.40.10">
    <property type="entry name" value="Immunoglobulins"/>
    <property type="match status" value="1"/>
</dbReference>
<protein>
    <recommendedName>
        <fullName evidence="6">HYDIN/VesB/CFA65-like Ig-like domain-containing protein</fullName>
    </recommendedName>
</protein>